<protein>
    <recommendedName>
        <fullName evidence="4">RING-type domain-containing protein</fullName>
    </recommendedName>
</protein>
<dbReference type="GO" id="GO:0008270">
    <property type="term" value="F:zinc ion binding"/>
    <property type="evidence" value="ECO:0007669"/>
    <property type="project" value="UniProtKB-KW"/>
</dbReference>
<feature type="region of interest" description="Disordered" evidence="2">
    <location>
        <begin position="610"/>
        <end position="639"/>
    </location>
</feature>
<keyword evidence="3" id="KW-1133">Transmembrane helix</keyword>
<dbReference type="EMBL" id="ML991833">
    <property type="protein sequence ID" value="KAF2230980.1"/>
    <property type="molecule type" value="Genomic_DNA"/>
</dbReference>
<feature type="compositionally biased region" description="Basic and acidic residues" evidence="2">
    <location>
        <begin position="628"/>
        <end position="639"/>
    </location>
</feature>
<feature type="transmembrane region" description="Helical" evidence="3">
    <location>
        <begin position="217"/>
        <end position="242"/>
    </location>
</feature>
<evidence type="ECO:0000256" key="1">
    <source>
        <dbReference type="PROSITE-ProRule" id="PRU00175"/>
    </source>
</evidence>
<dbReference type="AlphaFoldDB" id="A0A6A6GZQ9"/>
<keyword evidence="1" id="KW-0863">Zinc-finger</keyword>
<dbReference type="Pfam" id="PF13639">
    <property type="entry name" value="zf-RING_2"/>
    <property type="match status" value="1"/>
</dbReference>
<dbReference type="GO" id="GO:0005737">
    <property type="term" value="C:cytoplasm"/>
    <property type="evidence" value="ECO:0007669"/>
    <property type="project" value="TreeGrafter"/>
</dbReference>
<dbReference type="Proteomes" id="UP000800092">
    <property type="component" value="Unassembled WGS sequence"/>
</dbReference>
<dbReference type="InterPro" id="IPR001841">
    <property type="entry name" value="Znf_RING"/>
</dbReference>
<dbReference type="GO" id="GO:0006511">
    <property type="term" value="P:ubiquitin-dependent protein catabolic process"/>
    <property type="evidence" value="ECO:0007669"/>
    <property type="project" value="TreeGrafter"/>
</dbReference>
<feature type="domain" description="RING-type" evidence="4">
    <location>
        <begin position="390"/>
        <end position="433"/>
    </location>
</feature>
<dbReference type="GO" id="GO:0061630">
    <property type="term" value="F:ubiquitin protein ligase activity"/>
    <property type="evidence" value="ECO:0007669"/>
    <property type="project" value="TreeGrafter"/>
</dbReference>
<keyword evidence="1" id="KW-0862">Zinc</keyword>
<dbReference type="SUPFAM" id="SSF57850">
    <property type="entry name" value="RING/U-box"/>
    <property type="match status" value="1"/>
</dbReference>
<dbReference type="InterPro" id="IPR013083">
    <property type="entry name" value="Znf_RING/FYVE/PHD"/>
</dbReference>
<feature type="compositionally biased region" description="Low complexity" evidence="2">
    <location>
        <begin position="618"/>
        <end position="627"/>
    </location>
</feature>
<sequence>MSAGSLSVTTRVIRDPQLNDNGVNNQRVNSTLSYENSLSGDIRTLSPGDQSSEDIGGFLYVPDLTGSNAACQNASVAATGVNATTFGGIPSSYDFVAIAPWFSPQCVLAYMAQAQADGALAFIFYLPDNDMFIPPTANDGVWGLGDGGQWKSLDHYPVYAIPGEQGMDAVAALSTYSGKNVSAVPNGAMLSKIYDQNALVRLYVDIGVGDAPTLPSLWNFLLIVLGILLFFVGIVSLAMHWFQRRRRANLQRRIADGEVDLAELGIVKRLTVPREMLDKLPLQVYNSNERLASFALGPENGSRTFITDLDAAQDDLEKKSLEISTLPRRNSDITDLRASTVSLSTLPPTYTTTSANPTTTSLGDAANVSSPHSPSSPITANLSRFAQPTCAICLDDFIPHQTTIRILPCDHIFHPDCVDDFLLQTSSLCPMCKTSILPKGYCPTKITNAMVRRERRLQIVRQARADRRRRQEAAYGSADRALPHPVAGARAWRRERRPEPRVSLPVPSSIRLFRAPRLAAGRRISSAPTPSTLEARRVRTEAMPTTENGAGERDLGGGGGGGGVSLAPIPDASVLDLAAGGLPRSESSFVQAQGRREWARQRALALMGHRGSVGGAGDAETVGGTVTEVEREERRDRPGGLRRAFAAVFPGFR</sequence>
<dbReference type="Gene3D" id="3.30.40.10">
    <property type="entry name" value="Zinc/RING finger domain, C3HC4 (zinc finger)"/>
    <property type="match status" value="1"/>
</dbReference>
<evidence type="ECO:0000256" key="2">
    <source>
        <dbReference type="SAM" id="MobiDB-lite"/>
    </source>
</evidence>
<gene>
    <name evidence="5" type="ORF">EV356DRAFT_507940</name>
</gene>
<dbReference type="InterPro" id="IPR051826">
    <property type="entry name" value="E3_ubiquitin-ligase_domain"/>
</dbReference>
<evidence type="ECO:0000256" key="3">
    <source>
        <dbReference type="SAM" id="Phobius"/>
    </source>
</evidence>
<accession>A0A6A6GZQ9</accession>
<name>A0A6A6GZQ9_VIRVR</name>
<evidence type="ECO:0000313" key="6">
    <source>
        <dbReference type="Proteomes" id="UP000800092"/>
    </source>
</evidence>
<keyword evidence="1" id="KW-0479">Metal-binding</keyword>
<reference evidence="5" key="1">
    <citation type="journal article" date="2020" name="Stud. Mycol.">
        <title>101 Dothideomycetes genomes: a test case for predicting lifestyles and emergence of pathogens.</title>
        <authorList>
            <person name="Haridas S."/>
            <person name="Albert R."/>
            <person name="Binder M."/>
            <person name="Bloem J."/>
            <person name="Labutti K."/>
            <person name="Salamov A."/>
            <person name="Andreopoulos B."/>
            <person name="Baker S."/>
            <person name="Barry K."/>
            <person name="Bills G."/>
            <person name="Bluhm B."/>
            <person name="Cannon C."/>
            <person name="Castanera R."/>
            <person name="Culley D."/>
            <person name="Daum C."/>
            <person name="Ezra D."/>
            <person name="Gonzalez J."/>
            <person name="Henrissat B."/>
            <person name="Kuo A."/>
            <person name="Liang C."/>
            <person name="Lipzen A."/>
            <person name="Lutzoni F."/>
            <person name="Magnuson J."/>
            <person name="Mondo S."/>
            <person name="Nolan M."/>
            <person name="Ohm R."/>
            <person name="Pangilinan J."/>
            <person name="Park H.-J."/>
            <person name="Ramirez L."/>
            <person name="Alfaro M."/>
            <person name="Sun H."/>
            <person name="Tritt A."/>
            <person name="Yoshinaga Y."/>
            <person name="Zwiers L.-H."/>
            <person name="Turgeon B."/>
            <person name="Goodwin S."/>
            <person name="Spatafora J."/>
            <person name="Crous P."/>
            <person name="Grigoriev I."/>
        </authorList>
    </citation>
    <scope>NUCLEOTIDE SEQUENCE</scope>
    <source>
        <strain evidence="5">Tuck. ex Michener</strain>
    </source>
</reference>
<keyword evidence="3" id="KW-0472">Membrane</keyword>
<organism evidence="5 6">
    <name type="scientific">Viridothelium virens</name>
    <name type="common">Speckled blister lichen</name>
    <name type="synonym">Trypethelium virens</name>
    <dbReference type="NCBI Taxonomy" id="1048519"/>
    <lineage>
        <taxon>Eukaryota</taxon>
        <taxon>Fungi</taxon>
        <taxon>Dikarya</taxon>
        <taxon>Ascomycota</taxon>
        <taxon>Pezizomycotina</taxon>
        <taxon>Dothideomycetes</taxon>
        <taxon>Dothideomycetes incertae sedis</taxon>
        <taxon>Trypetheliales</taxon>
        <taxon>Trypetheliaceae</taxon>
        <taxon>Viridothelium</taxon>
    </lineage>
</organism>
<dbReference type="SMART" id="SM00184">
    <property type="entry name" value="RING"/>
    <property type="match status" value="1"/>
</dbReference>
<dbReference type="PANTHER" id="PTHR22765:SF413">
    <property type="entry name" value="FINGER DOMAIN PROTEIN, PUTATIVE (AFU_ORTHOLOGUE AFUA_1G04600)-RELATED"/>
    <property type="match status" value="1"/>
</dbReference>
<evidence type="ECO:0000259" key="4">
    <source>
        <dbReference type="PROSITE" id="PS50089"/>
    </source>
</evidence>
<dbReference type="PROSITE" id="PS50089">
    <property type="entry name" value="ZF_RING_2"/>
    <property type="match status" value="1"/>
</dbReference>
<dbReference type="OrthoDB" id="21204at2759"/>
<keyword evidence="3" id="KW-0812">Transmembrane</keyword>
<proteinExistence type="predicted"/>
<keyword evidence="6" id="KW-1185">Reference proteome</keyword>
<evidence type="ECO:0000313" key="5">
    <source>
        <dbReference type="EMBL" id="KAF2230980.1"/>
    </source>
</evidence>
<dbReference type="CDD" id="cd16473">
    <property type="entry name" value="RING-H2_RNF103"/>
    <property type="match status" value="1"/>
</dbReference>
<dbReference type="PANTHER" id="PTHR22765">
    <property type="entry name" value="RING FINGER AND PROTEASE ASSOCIATED DOMAIN-CONTAINING"/>
    <property type="match status" value="1"/>
</dbReference>